<keyword evidence="7 8" id="KW-0961">Cell wall biogenesis/degradation</keyword>
<dbReference type="GO" id="GO:0009252">
    <property type="term" value="P:peptidoglycan biosynthetic process"/>
    <property type="evidence" value="ECO:0007669"/>
    <property type="project" value="UniProtKB-UniRule"/>
</dbReference>
<gene>
    <name evidence="7" type="primary">murD</name>
    <name evidence="11" type="ORF">CW354_03830</name>
</gene>
<comment type="pathway">
    <text evidence="2 7 8">Cell wall biogenesis; peptidoglycan biosynthesis.</text>
</comment>
<protein>
    <recommendedName>
        <fullName evidence="7 8">UDP-N-acetylmuramoylalanine--D-glutamate ligase</fullName>
        <ecNumber evidence="7 8">6.3.2.9</ecNumber>
    </recommendedName>
    <alternativeName>
        <fullName evidence="7">D-glutamic acid-adding enzyme</fullName>
    </alternativeName>
    <alternativeName>
        <fullName evidence="7">UDP-N-acetylmuramoyl-L-alanyl-D-glutamate synthetase</fullName>
    </alternativeName>
</protein>
<dbReference type="NCBIfam" id="TIGR01087">
    <property type="entry name" value="murD"/>
    <property type="match status" value="1"/>
</dbReference>
<name>A0A2S7K9C6_9PROT</name>
<dbReference type="HAMAP" id="MF_00639">
    <property type="entry name" value="MurD"/>
    <property type="match status" value="1"/>
</dbReference>
<dbReference type="RefSeq" id="WP_104828726.1">
    <property type="nucleotide sequence ID" value="NZ_PJCH01000003.1"/>
</dbReference>
<evidence type="ECO:0000313" key="12">
    <source>
        <dbReference type="Proteomes" id="UP000239504"/>
    </source>
</evidence>
<evidence type="ECO:0000256" key="5">
    <source>
        <dbReference type="ARBA" id="ARBA00022741"/>
    </source>
</evidence>
<dbReference type="GO" id="GO:0008360">
    <property type="term" value="P:regulation of cell shape"/>
    <property type="evidence" value="ECO:0007669"/>
    <property type="project" value="UniProtKB-KW"/>
</dbReference>
<feature type="domain" description="Mur ligase central" evidence="10">
    <location>
        <begin position="121"/>
        <end position="303"/>
    </location>
</feature>
<proteinExistence type="inferred from homology"/>
<feature type="domain" description="Mur ligase C-terminal" evidence="9">
    <location>
        <begin position="325"/>
        <end position="437"/>
    </location>
</feature>
<comment type="catalytic activity">
    <reaction evidence="7 8">
        <text>UDP-N-acetyl-alpha-D-muramoyl-L-alanine + D-glutamate + ATP = UDP-N-acetyl-alpha-D-muramoyl-L-alanyl-D-glutamate + ADP + phosphate + H(+)</text>
        <dbReference type="Rhea" id="RHEA:16429"/>
        <dbReference type="ChEBI" id="CHEBI:15378"/>
        <dbReference type="ChEBI" id="CHEBI:29986"/>
        <dbReference type="ChEBI" id="CHEBI:30616"/>
        <dbReference type="ChEBI" id="CHEBI:43474"/>
        <dbReference type="ChEBI" id="CHEBI:83898"/>
        <dbReference type="ChEBI" id="CHEBI:83900"/>
        <dbReference type="ChEBI" id="CHEBI:456216"/>
        <dbReference type="EC" id="6.3.2.9"/>
    </reaction>
</comment>
<evidence type="ECO:0000256" key="4">
    <source>
        <dbReference type="ARBA" id="ARBA00022598"/>
    </source>
</evidence>
<dbReference type="Gene3D" id="3.90.190.20">
    <property type="entry name" value="Mur ligase, C-terminal domain"/>
    <property type="match status" value="1"/>
</dbReference>
<dbReference type="GO" id="GO:0051301">
    <property type="term" value="P:cell division"/>
    <property type="evidence" value="ECO:0007669"/>
    <property type="project" value="UniProtKB-KW"/>
</dbReference>
<comment type="similarity">
    <text evidence="7">Belongs to the MurCDEF family.</text>
</comment>
<dbReference type="InterPro" id="IPR036615">
    <property type="entry name" value="Mur_ligase_C_dom_sf"/>
</dbReference>
<dbReference type="Gene3D" id="3.40.50.720">
    <property type="entry name" value="NAD(P)-binding Rossmann-like Domain"/>
    <property type="match status" value="1"/>
</dbReference>
<dbReference type="GO" id="GO:0005524">
    <property type="term" value="F:ATP binding"/>
    <property type="evidence" value="ECO:0007669"/>
    <property type="project" value="UniProtKB-UniRule"/>
</dbReference>
<comment type="function">
    <text evidence="7 8">Cell wall formation. Catalyzes the addition of glutamate to the nucleotide precursor UDP-N-acetylmuramoyl-L-alanine (UMA).</text>
</comment>
<comment type="subcellular location">
    <subcellularLocation>
        <location evidence="1 7 8">Cytoplasm</location>
    </subcellularLocation>
</comment>
<dbReference type="PANTHER" id="PTHR43692">
    <property type="entry name" value="UDP-N-ACETYLMURAMOYLALANINE--D-GLUTAMATE LIGASE"/>
    <property type="match status" value="1"/>
</dbReference>
<dbReference type="Pfam" id="PF02875">
    <property type="entry name" value="Mur_ligase_C"/>
    <property type="match status" value="1"/>
</dbReference>
<evidence type="ECO:0000256" key="1">
    <source>
        <dbReference type="ARBA" id="ARBA00004496"/>
    </source>
</evidence>
<organism evidence="11 12">
    <name type="scientific">Hyphococcus luteus</name>
    <dbReference type="NCBI Taxonomy" id="2058213"/>
    <lineage>
        <taxon>Bacteria</taxon>
        <taxon>Pseudomonadati</taxon>
        <taxon>Pseudomonadota</taxon>
        <taxon>Alphaproteobacteria</taxon>
        <taxon>Parvularculales</taxon>
        <taxon>Parvularculaceae</taxon>
        <taxon>Hyphococcus</taxon>
    </lineage>
</organism>
<dbReference type="Proteomes" id="UP000239504">
    <property type="component" value="Unassembled WGS sequence"/>
</dbReference>
<dbReference type="AlphaFoldDB" id="A0A2S7K9C6"/>
<dbReference type="EC" id="6.3.2.9" evidence="7 8"/>
<keyword evidence="12" id="KW-1185">Reference proteome</keyword>
<dbReference type="GO" id="GO:0008764">
    <property type="term" value="F:UDP-N-acetylmuramoylalanine-D-glutamate ligase activity"/>
    <property type="evidence" value="ECO:0007669"/>
    <property type="project" value="UniProtKB-UniRule"/>
</dbReference>
<reference evidence="11 12" key="1">
    <citation type="submission" date="2017-12" db="EMBL/GenBank/DDBJ databases">
        <authorList>
            <person name="Hurst M.R.H."/>
        </authorList>
    </citation>
    <scope>NUCLEOTIDE SEQUENCE [LARGE SCALE GENOMIC DNA]</scope>
    <source>
        <strain evidence="11 12">SY-3-19</strain>
    </source>
</reference>
<dbReference type="GO" id="GO:0005737">
    <property type="term" value="C:cytoplasm"/>
    <property type="evidence" value="ECO:0007669"/>
    <property type="project" value="UniProtKB-SubCell"/>
</dbReference>
<keyword evidence="5 7" id="KW-0547">Nucleotide-binding</keyword>
<evidence type="ECO:0000259" key="9">
    <source>
        <dbReference type="Pfam" id="PF02875"/>
    </source>
</evidence>
<dbReference type="EMBL" id="PJCH01000003">
    <property type="protein sequence ID" value="PQA89088.1"/>
    <property type="molecule type" value="Genomic_DNA"/>
</dbReference>
<keyword evidence="7 8" id="KW-0131">Cell cycle</keyword>
<sequence length="470" mass="50390">MILIPDVKRKKIGVFGLGLSGVATCEALAASGAHVFSFDENRQARDKVADTEYRCEHPKNWPWKELDAVIVSPGVPLTHPKPHAIVRKAKMEKVPVMGDTELFARALNALEPRARPRVIGVTGSNGKSTTTALIGHILKQAGEDVYVGGNIGEPVLSLPAFESDAIYVLELSSFQLDLTASLRLDTAVLLNLSPDHIERHGSVEGYLKAKKRIFLNQTEKDLAVIGVDDDYVQGVCTEMMARGTADVRPVSSGSALGRGVYALDGKIYYNLDGKTAQAGDISKARSLRGVHNHQNVAAAIAVCEKFGVDPALAVKSAQRFEGLAHRIEEVGRNGKVLFVNDSKATNADAAARALNAFEDIYWIAGGKPKEGGVKSLLPLMNRVRCVYLIGEAAVEYEEQLKDAVTCVHCSDLEKAVAAAAKDAAQSEAANPVVLLSPASASYDQFKNFEERGEAFRALVSDLSATNGEAA</sequence>
<evidence type="ECO:0000259" key="10">
    <source>
        <dbReference type="Pfam" id="PF08245"/>
    </source>
</evidence>
<dbReference type="InterPro" id="IPR036565">
    <property type="entry name" value="Mur-like_cat_sf"/>
</dbReference>
<feature type="binding site" evidence="7">
    <location>
        <begin position="123"/>
        <end position="129"/>
    </location>
    <ligand>
        <name>ATP</name>
        <dbReference type="ChEBI" id="CHEBI:30616"/>
    </ligand>
</feature>
<keyword evidence="3 7" id="KW-0963">Cytoplasm</keyword>
<accession>A0A2S7K9C6</accession>
<evidence type="ECO:0000313" key="11">
    <source>
        <dbReference type="EMBL" id="PQA89088.1"/>
    </source>
</evidence>
<evidence type="ECO:0000256" key="6">
    <source>
        <dbReference type="ARBA" id="ARBA00022840"/>
    </source>
</evidence>
<evidence type="ECO:0000256" key="7">
    <source>
        <dbReference type="HAMAP-Rule" id="MF_00639"/>
    </source>
</evidence>
<dbReference type="PANTHER" id="PTHR43692:SF1">
    <property type="entry name" value="UDP-N-ACETYLMURAMOYLALANINE--D-GLUTAMATE LIGASE"/>
    <property type="match status" value="1"/>
</dbReference>
<dbReference type="UniPathway" id="UPA00219"/>
<dbReference type="OrthoDB" id="9809796at2"/>
<keyword evidence="7 8" id="KW-0132">Cell division</keyword>
<evidence type="ECO:0000256" key="2">
    <source>
        <dbReference type="ARBA" id="ARBA00004752"/>
    </source>
</evidence>
<dbReference type="InterPro" id="IPR005762">
    <property type="entry name" value="MurD"/>
</dbReference>
<comment type="caution">
    <text evidence="11">The sequence shown here is derived from an EMBL/GenBank/DDBJ whole genome shotgun (WGS) entry which is preliminary data.</text>
</comment>
<keyword evidence="7 8" id="KW-0573">Peptidoglycan synthesis</keyword>
<keyword evidence="6 7" id="KW-0067">ATP-binding</keyword>
<dbReference type="GO" id="GO:0071555">
    <property type="term" value="P:cell wall organization"/>
    <property type="evidence" value="ECO:0007669"/>
    <property type="project" value="UniProtKB-KW"/>
</dbReference>
<dbReference type="InterPro" id="IPR004101">
    <property type="entry name" value="Mur_ligase_C"/>
</dbReference>
<dbReference type="SUPFAM" id="SSF53244">
    <property type="entry name" value="MurD-like peptide ligases, peptide-binding domain"/>
    <property type="match status" value="1"/>
</dbReference>
<dbReference type="Pfam" id="PF08245">
    <property type="entry name" value="Mur_ligase_M"/>
    <property type="match status" value="1"/>
</dbReference>
<evidence type="ECO:0000256" key="3">
    <source>
        <dbReference type="ARBA" id="ARBA00022490"/>
    </source>
</evidence>
<dbReference type="SUPFAM" id="SSF51984">
    <property type="entry name" value="MurCD N-terminal domain"/>
    <property type="match status" value="1"/>
</dbReference>
<evidence type="ECO:0000256" key="8">
    <source>
        <dbReference type="RuleBase" id="RU003664"/>
    </source>
</evidence>
<keyword evidence="4 7" id="KW-0436">Ligase</keyword>
<dbReference type="Gene3D" id="3.40.1190.10">
    <property type="entry name" value="Mur-like, catalytic domain"/>
    <property type="match status" value="1"/>
</dbReference>
<dbReference type="SUPFAM" id="SSF53623">
    <property type="entry name" value="MurD-like peptide ligases, catalytic domain"/>
    <property type="match status" value="1"/>
</dbReference>
<dbReference type="InterPro" id="IPR013221">
    <property type="entry name" value="Mur_ligase_cen"/>
</dbReference>
<keyword evidence="7 8" id="KW-0133">Cell shape</keyword>